<dbReference type="Gene3D" id="3.20.20.220">
    <property type="match status" value="1"/>
</dbReference>
<reference evidence="7 8" key="1">
    <citation type="submission" date="2020-08" db="EMBL/GenBank/DDBJ databases">
        <title>Genomic Encyclopedia of Type Strains, Phase IV (KMG-IV): sequencing the most valuable type-strain genomes for metagenomic binning, comparative biology and taxonomic classification.</title>
        <authorList>
            <person name="Goeker M."/>
        </authorList>
    </citation>
    <scope>NUCLEOTIDE SEQUENCE [LARGE SCALE GENOMIC DNA]</scope>
    <source>
        <strain evidence="7 8">DSM 24661</strain>
    </source>
</reference>
<organism evidence="7 8">
    <name type="scientific">Pectinatus brassicae</name>
    <dbReference type="NCBI Taxonomy" id="862415"/>
    <lineage>
        <taxon>Bacteria</taxon>
        <taxon>Bacillati</taxon>
        <taxon>Bacillota</taxon>
        <taxon>Negativicutes</taxon>
        <taxon>Selenomonadales</taxon>
        <taxon>Selenomonadaceae</taxon>
        <taxon>Pectinatus</taxon>
    </lineage>
</organism>
<dbReference type="RefSeq" id="WP_183861682.1">
    <property type="nucleotide sequence ID" value="NZ_JACHFH010000020.1"/>
</dbReference>
<dbReference type="InterPro" id="IPR003171">
    <property type="entry name" value="Mehydrof_redctse-like"/>
</dbReference>
<dbReference type="Pfam" id="PF02219">
    <property type="entry name" value="MTHFR"/>
    <property type="match status" value="1"/>
</dbReference>
<dbReference type="GO" id="GO:0004489">
    <property type="term" value="F:methylenetetrahydrofolate reductase [NAD(P)H] activity"/>
    <property type="evidence" value="ECO:0007669"/>
    <property type="project" value="InterPro"/>
</dbReference>
<evidence type="ECO:0000313" key="8">
    <source>
        <dbReference type="Proteomes" id="UP000559117"/>
    </source>
</evidence>
<comment type="similarity">
    <text evidence="6">Belongs to the methylenetetrahydrofolate reductase family.</text>
</comment>
<evidence type="ECO:0000256" key="4">
    <source>
        <dbReference type="ARBA" id="ARBA00022827"/>
    </source>
</evidence>
<dbReference type="UniPathway" id="UPA00193"/>
<evidence type="ECO:0000313" key="7">
    <source>
        <dbReference type="EMBL" id="MBB5336599.1"/>
    </source>
</evidence>
<proteinExistence type="inferred from homology"/>
<dbReference type="GO" id="GO:0035999">
    <property type="term" value="P:tetrahydrofolate interconversion"/>
    <property type="evidence" value="ECO:0007669"/>
    <property type="project" value="UniProtKB-UniPathway"/>
</dbReference>
<keyword evidence="8" id="KW-1185">Reference proteome</keyword>
<dbReference type="SUPFAM" id="SSF51730">
    <property type="entry name" value="FAD-linked oxidoreductase"/>
    <property type="match status" value="1"/>
</dbReference>
<evidence type="ECO:0000256" key="6">
    <source>
        <dbReference type="RuleBase" id="RU003862"/>
    </source>
</evidence>
<evidence type="ECO:0000256" key="3">
    <source>
        <dbReference type="ARBA" id="ARBA00022630"/>
    </source>
</evidence>
<dbReference type="AlphaFoldDB" id="A0A840UHX2"/>
<dbReference type="Proteomes" id="UP000559117">
    <property type="component" value="Unassembled WGS sequence"/>
</dbReference>
<dbReference type="GO" id="GO:0006555">
    <property type="term" value="P:methionine metabolic process"/>
    <property type="evidence" value="ECO:0007669"/>
    <property type="project" value="InterPro"/>
</dbReference>
<sequence length="246" mass="28890">MAISVELIPRDKEILANELQQIKDNTFPIDLINIPELLRFETHSWEGAKLAQEHGFKAMPHIRALDINLNDKLPMQEYLHSHKINDVLVITGDPPQSMAHKVYPTISTDIIRKFHDEMPEINVYAGIDQYRSSMRQELYHIRRKIQAGACGFFTQPFFDLRYMEMYAEMLEGSNIYWGISPVLSERSVSYWETKNNVVFPKDFEPTLEWNIEFARKVRDFVTKHNSNMYIMPIRADLVEYMQGIFA</sequence>
<name>A0A840UHX2_9FIRM</name>
<gene>
    <name evidence="7" type="ORF">HNR32_001749</name>
</gene>
<comment type="caution">
    <text evidence="7">The sequence shown here is derived from an EMBL/GenBank/DDBJ whole genome shotgun (WGS) entry which is preliminary data.</text>
</comment>
<dbReference type="InterPro" id="IPR029041">
    <property type="entry name" value="FAD-linked_oxidoreductase-like"/>
</dbReference>
<accession>A0A840UHX2</accession>
<comment type="pathway">
    <text evidence="2 6">One-carbon metabolism; tetrahydrofolate interconversion.</text>
</comment>
<keyword evidence="5 6" id="KW-0560">Oxidoreductase</keyword>
<keyword evidence="4 6" id="KW-0274">FAD</keyword>
<evidence type="ECO:0000256" key="2">
    <source>
        <dbReference type="ARBA" id="ARBA00004777"/>
    </source>
</evidence>
<keyword evidence="3 6" id="KW-0285">Flavoprotein</keyword>
<comment type="cofactor">
    <cofactor evidence="1 6">
        <name>FAD</name>
        <dbReference type="ChEBI" id="CHEBI:57692"/>
    </cofactor>
</comment>
<protein>
    <recommendedName>
        <fullName evidence="6">Methylenetetrahydrofolate reductase</fullName>
    </recommendedName>
</protein>
<evidence type="ECO:0000256" key="1">
    <source>
        <dbReference type="ARBA" id="ARBA00001974"/>
    </source>
</evidence>
<evidence type="ECO:0000256" key="5">
    <source>
        <dbReference type="ARBA" id="ARBA00023002"/>
    </source>
</evidence>
<dbReference type="EMBL" id="JACHFH010000020">
    <property type="protein sequence ID" value="MBB5336599.1"/>
    <property type="molecule type" value="Genomic_DNA"/>
</dbReference>